<dbReference type="GO" id="GO:0008270">
    <property type="term" value="F:zinc ion binding"/>
    <property type="evidence" value="ECO:0007669"/>
    <property type="project" value="UniProtKB-KW"/>
</dbReference>
<dbReference type="InterPro" id="IPR011011">
    <property type="entry name" value="Znf_FYVE_PHD"/>
</dbReference>
<dbReference type="Pfam" id="PF00628">
    <property type="entry name" value="PHD"/>
    <property type="match status" value="1"/>
</dbReference>
<keyword evidence="3 6" id="KW-0863">Zinc-finger</keyword>
<feature type="compositionally biased region" description="Basic and acidic residues" evidence="7">
    <location>
        <begin position="1"/>
        <end position="11"/>
    </location>
</feature>
<dbReference type="PANTHER" id="PTHR46174:SF1">
    <property type="entry name" value="CXXC-TYPE ZINC FINGER PROTEIN 1"/>
    <property type="match status" value="1"/>
</dbReference>
<reference evidence="9 10" key="1">
    <citation type="submission" date="2008-07" db="EMBL/GenBank/DDBJ databases">
        <authorList>
            <person name="El-Sayed N."/>
            <person name="Caler E."/>
            <person name="Inman J."/>
            <person name="Amedeo P."/>
            <person name="Hass B."/>
            <person name="Wortman J."/>
        </authorList>
    </citation>
    <scope>NUCLEOTIDE SEQUENCE [LARGE SCALE GENOMIC DNA]</scope>
    <source>
        <strain evidence="10">ATCC 50983 / TXsc</strain>
    </source>
</reference>
<feature type="compositionally biased region" description="Polar residues" evidence="7">
    <location>
        <begin position="2041"/>
        <end position="2050"/>
    </location>
</feature>
<evidence type="ECO:0000256" key="7">
    <source>
        <dbReference type="SAM" id="MobiDB-lite"/>
    </source>
</evidence>
<feature type="compositionally biased region" description="Basic and acidic residues" evidence="7">
    <location>
        <begin position="221"/>
        <end position="233"/>
    </location>
</feature>
<dbReference type="InParanoid" id="C5K494"/>
<keyword evidence="5" id="KW-0539">Nucleus</keyword>
<dbReference type="RefSeq" id="XP_002788914.1">
    <property type="nucleotide sequence ID" value="XM_002788868.1"/>
</dbReference>
<organism evidence="10">
    <name type="scientific">Perkinsus marinus (strain ATCC 50983 / TXsc)</name>
    <dbReference type="NCBI Taxonomy" id="423536"/>
    <lineage>
        <taxon>Eukaryota</taxon>
        <taxon>Sar</taxon>
        <taxon>Alveolata</taxon>
        <taxon>Perkinsozoa</taxon>
        <taxon>Perkinsea</taxon>
        <taxon>Perkinsida</taxon>
        <taxon>Perkinsidae</taxon>
        <taxon>Perkinsus</taxon>
    </lineage>
</organism>
<dbReference type="Proteomes" id="UP000007800">
    <property type="component" value="Unassembled WGS sequence"/>
</dbReference>
<dbReference type="InterPro" id="IPR013083">
    <property type="entry name" value="Znf_RING/FYVE/PHD"/>
</dbReference>
<evidence type="ECO:0000313" key="10">
    <source>
        <dbReference type="Proteomes" id="UP000007800"/>
    </source>
</evidence>
<feature type="region of interest" description="Disordered" evidence="7">
    <location>
        <begin position="1"/>
        <end position="25"/>
    </location>
</feature>
<keyword evidence="10" id="KW-1185">Reference proteome</keyword>
<feature type="domain" description="PHD-type" evidence="8">
    <location>
        <begin position="1123"/>
        <end position="1175"/>
    </location>
</feature>
<dbReference type="Gene3D" id="3.30.40.10">
    <property type="entry name" value="Zinc/RING finger domain, C3HC4 (zinc finger)"/>
    <property type="match status" value="1"/>
</dbReference>
<keyword evidence="4" id="KW-0862">Zinc</keyword>
<accession>C5K494</accession>
<dbReference type="GO" id="GO:0048188">
    <property type="term" value="C:Set1C/COMPASS complex"/>
    <property type="evidence" value="ECO:0007669"/>
    <property type="project" value="InterPro"/>
</dbReference>
<dbReference type="GeneID" id="9051269"/>
<dbReference type="SMART" id="SM00249">
    <property type="entry name" value="PHD"/>
    <property type="match status" value="1"/>
</dbReference>
<dbReference type="InterPro" id="IPR019787">
    <property type="entry name" value="Znf_PHD-finger"/>
</dbReference>
<proteinExistence type="predicted"/>
<comment type="subcellular location">
    <subcellularLocation>
        <location evidence="1">Nucleus</location>
    </subcellularLocation>
</comment>
<dbReference type="SUPFAM" id="SSF50630">
    <property type="entry name" value="Acid proteases"/>
    <property type="match status" value="1"/>
</dbReference>
<dbReference type="InterPro" id="IPR001965">
    <property type="entry name" value="Znf_PHD"/>
</dbReference>
<dbReference type="CDD" id="cd15522">
    <property type="entry name" value="PHD_TAF3"/>
    <property type="match status" value="1"/>
</dbReference>
<feature type="compositionally biased region" description="Basic and acidic residues" evidence="7">
    <location>
        <begin position="191"/>
        <end position="213"/>
    </location>
</feature>
<dbReference type="EMBL" id="GG670443">
    <property type="protein sequence ID" value="EER20710.1"/>
    <property type="molecule type" value="Genomic_DNA"/>
</dbReference>
<dbReference type="OrthoDB" id="433945at2759"/>
<dbReference type="InterPro" id="IPR021109">
    <property type="entry name" value="Peptidase_aspartic_dom_sf"/>
</dbReference>
<evidence type="ECO:0000256" key="4">
    <source>
        <dbReference type="ARBA" id="ARBA00022833"/>
    </source>
</evidence>
<name>C5K494_PERM5</name>
<feature type="region of interest" description="Disordered" evidence="7">
    <location>
        <begin position="191"/>
        <end position="233"/>
    </location>
</feature>
<dbReference type="SUPFAM" id="SSF57903">
    <property type="entry name" value="FYVE/PHD zinc finger"/>
    <property type="match status" value="1"/>
</dbReference>
<feature type="region of interest" description="Disordered" evidence="7">
    <location>
        <begin position="2029"/>
        <end position="2050"/>
    </location>
</feature>
<dbReference type="Pfam" id="PF24626">
    <property type="entry name" value="SH3_Tf2-1"/>
    <property type="match status" value="1"/>
</dbReference>
<protein>
    <recommendedName>
        <fullName evidence="8">PHD-type domain-containing protein</fullName>
    </recommendedName>
</protein>
<dbReference type="PROSITE" id="PS01359">
    <property type="entry name" value="ZF_PHD_1"/>
    <property type="match status" value="1"/>
</dbReference>
<dbReference type="InterPro" id="IPR056924">
    <property type="entry name" value="SH3_Tf2-1"/>
</dbReference>
<dbReference type="InterPro" id="IPR019786">
    <property type="entry name" value="Zinc_finger_PHD-type_CS"/>
</dbReference>
<dbReference type="Gene3D" id="2.40.70.10">
    <property type="entry name" value="Acid Proteases"/>
    <property type="match status" value="1"/>
</dbReference>
<keyword evidence="2" id="KW-0479">Metal-binding</keyword>
<evidence type="ECO:0000256" key="5">
    <source>
        <dbReference type="ARBA" id="ARBA00023242"/>
    </source>
</evidence>
<gene>
    <name evidence="9" type="ORF">Pmar_PMAR015651</name>
</gene>
<evidence type="ECO:0000256" key="3">
    <source>
        <dbReference type="ARBA" id="ARBA00022771"/>
    </source>
</evidence>
<evidence type="ECO:0000259" key="8">
    <source>
        <dbReference type="PROSITE" id="PS50016"/>
    </source>
</evidence>
<sequence>MDTSPSRESDVGLHASPSSIASNRESAGEETVSLHLLAISVGQKVKEIANTVKVRSSALDEVTALLLSYEECPLAEGSEALERFVGAALEEVKEEVLELVGPETEFDEVESAIYEQYENLKSYLVLELRAQSRGSGEARAIRPAKKAVRGQLWASSYSPFALNLPEPFLERIAQRRCDIIRMGTGEAEALREQVRGGESRLTTDRQAHTDEPRTGSTVIADKSEAKDSDERMGEAVTKGRYIPTGNPIDISRGDVSWDSPGKSEEKVTDVLQGRELLREGEREKIRKAAEAGRAPPGGPYKITGTTPLSLFKTHVSVVSSSRGWSKVHEYYYLAHHIEARLWIDVVTANQKLLKDPLRRESYAEAVADIWRALERRAGKNRESEILQSEGLSMRQKKGESIEMSVRWNRPEGFSLDYDVQVGKNDDLPTLSFEWGGEKMTMLLDSGSAASLIDRENSERMIERGAAVKIRGQSSVSIRYADARVEPSCGEILANVCIDGKPAYLPFLIVEKLAQPLIGRRGLRLLGATLDFPQDSKEERIALQKMFESRSTDAMAADIDLSTAIIDCYSTNEEMFIADDGDLQAVESGLQRPSSKSSAASEAGDVLDRRVDEVLARASAELHKNGKDYKGREKELLRTLFARVSELGGITISDGYELSLKREREASGKPEFSFVVKWTTKTSSSDGSSKVPRGWCSNSMIQKLDEDERSEFNQHCSVYTERGWWEKVEEDESELRRIRRSHLTGTIFPVKQKLTKSTRIRPVADMRGANFYSPAVSAVQPTVLKAGQVLRGVLRKGVQIRQYDLEKAFYSIGIEVIDVVTGEHTPVYLSVGKELFECSKLAFGLAVGPHALNCTQRIIRKVVRCAYDVLQGAQCHDVYPTIVVVMDDFVVAGEAPVLDVVEQLLLLGWDLCGFNCPDAKRERWSNGQGTRWLGNLWCWDDEHEKLSVKRCEAPVVPEAEMLSKRIVFQLAGKIGSVTGGAYEALARCHADAARVAAGRAGSWDDQDQPWAKEAELRVRKRNDLLQIYEEEWLQCRNRVAMSKKLSSSTERLSPGDKAVLFNPGKVGGSRESKLSGCASGPYYVLEAVGDQCYHLSLTSTGQGRSAVFHASRLRKYDGPANPESNVCPLCQDLRDDMVMVACDGCNQWFHISCLGLSEDSDAILADEWFCQDCLAKRGRIILKTTLASRRPQHHHWEDSFDEVQAQHTTGPDMDAAPLLRNSSSIVREDSGRKLKRLEHFERADTATAILKKTKYQVGRSVQTYDEKERAGVQRAIDAEKRKSRYSVTREHILDNRMYVMDEDAISLAKQSIDKVVENERSRKVRLKLKQQEATAAVAAPIGEDTQESNSKPVSEEHDTVHTQPNSVDQKPIPLEVPIPDRLQDDLHTSPSRQAFQFRRANFPEKGFGELLKLLTDEVSALTPKEVARTLLGMSQVRPLTTDILLTQLVGALLSRAALEDTVGLQEALTGSSACVALCAVSKLINGVSGRRPPSGWLDLHDTVESLAGRLVVGNGLSNKEICVALSGMATSGVLHRPSTAIMLDDLLSRVDTLQPTQLVGVLWSLSKLNVKLNGDIVKTKIRRALGDLAQLPPREVASLLHSTARCVKDKAVSRELRKELIQHIKPQQLNGNEISAVIEGLAATTSTEGLPLPNADIITSVLDRLSEIRLTLSPSQLVRCSIALHKLPKTSGVVEVTASLLQLCEERLYAFKPQQYVALLPTATLNGTMMDRSSKAVFTKARDNAPSLSVQDLLKLLAVCPDDSALLRAIDDKVTDDYRFPRPTGAVVATTYLKLLGRERGHLVRKQVPNLVRMSRSTEELHELLYAVGELSSSDTMDHLHTKYGVQALETAVERIGLEEDPVALLEALSYVHMDPNSTISAIITNIEANWSDIGLVDRERALAAMAELGVDSSNIPQHLASASTLHGMWSRLVRDAHTPASIVAVVLDKFKADVGCPVDGQRLQQLYLHVGMHCSSDATISTGTKYSRWISDALSYLGIPHQPDSPQLGGSYVILAKLPTHGIGIVMDESTYPGDNERQSSDSTRLATAC</sequence>
<evidence type="ECO:0000256" key="2">
    <source>
        <dbReference type="ARBA" id="ARBA00022723"/>
    </source>
</evidence>
<feature type="region of interest" description="Disordered" evidence="7">
    <location>
        <begin position="1333"/>
        <end position="1371"/>
    </location>
</feature>
<evidence type="ECO:0000256" key="1">
    <source>
        <dbReference type="ARBA" id="ARBA00004123"/>
    </source>
</evidence>
<evidence type="ECO:0000313" key="9">
    <source>
        <dbReference type="EMBL" id="EER20710.1"/>
    </source>
</evidence>
<dbReference type="CDD" id="cd00303">
    <property type="entry name" value="retropepsin_like"/>
    <property type="match status" value="1"/>
</dbReference>
<feature type="compositionally biased region" description="Polar residues" evidence="7">
    <location>
        <begin position="16"/>
        <end position="25"/>
    </location>
</feature>
<dbReference type="PANTHER" id="PTHR46174">
    <property type="entry name" value="CXXC-TYPE ZINC FINGER PROTEIN 1"/>
    <property type="match status" value="1"/>
</dbReference>
<dbReference type="PROSITE" id="PS50016">
    <property type="entry name" value="ZF_PHD_2"/>
    <property type="match status" value="1"/>
</dbReference>
<dbReference type="InterPro" id="IPR037869">
    <property type="entry name" value="Spp1/CFP1"/>
</dbReference>
<evidence type="ECO:0000256" key="6">
    <source>
        <dbReference type="PROSITE-ProRule" id="PRU00146"/>
    </source>
</evidence>
<dbReference type="GO" id="GO:0045893">
    <property type="term" value="P:positive regulation of DNA-templated transcription"/>
    <property type="evidence" value="ECO:0007669"/>
    <property type="project" value="TreeGrafter"/>
</dbReference>